<feature type="chain" id="PRO_5046532659" evidence="2">
    <location>
        <begin position="36"/>
        <end position="544"/>
    </location>
</feature>
<dbReference type="Pfam" id="PF02638">
    <property type="entry name" value="GHL10"/>
    <property type="match status" value="1"/>
</dbReference>
<sequence>MTIVPSRRGFLGVSAGLSAALAGSGLLTGGLPVAAADTADTADTADSGSGACAGDPAHPKRQLRGVWIASVSNINWPSAPGLTAEQQQAELTGLLDNAVKMRMNAVYLQIRPAADALYASPYEPWSQYLTGTQGQDPGYDPLAFAVAEAHKRNLELHAWLNPYRVSTQPDPAKLVPTHPARVHPDWCVQYGGQLYYNPGIPEVLEFDVKVITDVATRYDIDGIHFDDYFYPYPVGTTDFPDDAAYAAYGGGFATKADWRRANIDRLVSTLQTELRAVKPWMKWGISPFGIWRNAATDPLGSATNGLQSFDALYADTRGWVRKGWVDYIAPQLYWNIGFPVAAYDVLLDWWSKVVDGTGTQLLIGQTVSKIGISNPPAWLDPDEMPNHLILNRGYPEAAGDIFFNVTKLLTDPLGFETRLITDLYAAPALVPEMARHAGPAPDRTALTAARRTSSGVELEWLHRRPHGPEAAYYAVYRFAGLPPHRECDFADAKNMLGTVRAVPGLFNAWTDTSAVAGQGYTYYVSAVDRLHHESVPSNPQLVVG</sequence>
<dbReference type="Proteomes" id="UP001499854">
    <property type="component" value="Unassembled WGS sequence"/>
</dbReference>
<keyword evidence="1 2" id="KW-0732">Signal</keyword>
<feature type="signal peptide" evidence="2">
    <location>
        <begin position="1"/>
        <end position="35"/>
    </location>
</feature>
<dbReference type="PROSITE" id="PS51318">
    <property type="entry name" value="TAT"/>
    <property type="match status" value="1"/>
</dbReference>
<evidence type="ECO:0000256" key="1">
    <source>
        <dbReference type="ARBA" id="ARBA00022729"/>
    </source>
</evidence>
<dbReference type="PANTHER" id="PTHR43405:SF1">
    <property type="entry name" value="GLYCOSYL HYDROLASE DIGH"/>
    <property type="match status" value="1"/>
</dbReference>
<evidence type="ECO:0000259" key="3">
    <source>
        <dbReference type="Pfam" id="PF02638"/>
    </source>
</evidence>
<dbReference type="Gene3D" id="3.20.20.80">
    <property type="entry name" value="Glycosidases"/>
    <property type="match status" value="1"/>
</dbReference>
<keyword evidence="5" id="KW-1185">Reference proteome</keyword>
<accession>A0ABN2SBF4</accession>
<feature type="domain" description="Glycosyl hydrolase-like 10" evidence="3">
    <location>
        <begin position="62"/>
        <end position="379"/>
    </location>
</feature>
<dbReference type="EMBL" id="BAAAQM010000032">
    <property type="protein sequence ID" value="GAA1983808.1"/>
    <property type="molecule type" value="Genomic_DNA"/>
</dbReference>
<evidence type="ECO:0000256" key="2">
    <source>
        <dbReference type="SAM" id="SignalP"/>
    </source>
</evidence>
<dbReference type="RefSeq" id="WP_344659727.1">
    <property type="nucleotide sequence ID" value="NZ_BAAAQM010000032.1"/>
</dbReference>
<dbReference type="InterPro" id="IPR006311">
    <property type="entry name" value="TAT_signal"/>
</dbReference>
<evidence type="ECO:0000313" key="5">
    <source>
        <dbReference type="Proteomes" id="UP001499854"/>
    </source>
</evidence>
<protein>
    <submittedName>
        <fullName evidence="4">Family 10 glycosylhydrolase</fullName>
    </submittedName>
</protein>
<evidence type="ECO:0000313" key="4">
    <source>
        <dbReference type="EMBL" id="GAA1983808.1"/>
    </source>
</evidence>
<organism evidence="4 5">
    <name type="scientific">Catenulispora subtropica</name>
    <dbReference type="NCBI Taxonomy" id="450798"/>
    <lineage>
        <taxon>Bacteria</taxon>
        <taxon>Bacillati</taxon>
        <taxon>Actinomycetota</taxon>
        <taxon>Actinomycetes</taxon>
        <taxon>Catenulisporales</taxon>
        <taxon>Catenulisporaceae</taxon>
        <taxon>Catenulispora</taxon>
    </lineage>
</organism>
<name>A0ABN2SBF4_9ACTN</name>
<dbReference type="InterPro" id="IPR017853">
    <property type="entry name" value="GH"/>
</dbReference>
<comment type="caution">
    <text evidence="4">The sequence shown here is derived from an EMBL/GenBank/DDBJ whole genome shotgun (WGS) entry which is preliminary data.</text>
</comment>
<dbReference type="InterPro" id="IPR003790">
    <property type="entry name" value="GHL10"/>
</dbReference>
<reference evidence="4 5" key="1">
    <citation type="journal article" date="2019" name="Int. J. Syst. Evol. Microbiol.">
        <title>The Global Catalogue of Microorganisms (GCM) 10K type strain sequencing project: providing services to taxonomists for standard genome sequencing and annotation.</title>
        <authorList>
            <consortium name="The Broad Institute Genomics Platform"/>
            <consortium name="The Broad Institute Genome Sequencing Center for Infectious Disease"/>
            <person name="Wu L."/>
            <person name="Ma J."/>
        </authorList>
    </citation>
    <scope>NUCLEOTIDE SEQUENCE [LARGE SCALE GENOMIC DNA]</scope>
    <source>
        <strain evidence="4 5">JCM 16013</strain>
    </source>
</reference>
<dbReference type="SUPFAM" id="SSF51445">
    <property type="entry name" value="(Trans)glycosidases"/>
    <property type="match status" value="1"/>
</dbReference>
<gene>
    <name evidence="4" type="ORF">GCM10009838_51990</name>
</gene>
<dbReference type="Gene3D" id="2.60.40.10">
    <property type="entry name" value="Immunoglobulins"/>
    <property type="match status" value="1"/>
</dbReference>
<proteinExistence type="predicted"/>
<dbReference type="InterPro" id="IPR052177">
    <property type="entry name" value="Divisome_Glycosyl_Hydrolase"/>
</dbReference>
<dbReference type="PANTHER" id="PTHR43405">
    <property type="entry name" value="GLYCOSYL HYDROLASE DIGH"/>
    <property type="match status" value="1"/>
</dbReference>
<dbReference type="InterPro" id="IPR013783">
    <property type="entry name" value="Ig-like_fold"/>
</dbReference>